<dbReference type="PANTHER" id="PTHR17490">
    <property type="entry name" value="SUA5"/>
    <property type="match status" value="1"/>
</dbReference>
<dbReference type="InterPro" id="IPR038385">
    <property type="entry name" value="Sua5/YwlC_C"/>
</dbReference>
<dbReference type="GO" id="GO:0000049">
    <property type="term" value="F:tRNA binding"/>
    <property type="evidence" value="ECO:0007669"/>
    <property type="project" value="TreeGrafter"/>
</dbReference>
<keyword evidence="8" id="KW-0548">Nucleotidyltransferase</keyword>
<evidence type="ECO:0000256" key="9">
    <source>
        <dbReference type="ARBA" id="ARBA00022741"/>
    </source>
</evidence>
<keyword evidence="10" id="KW-0067">ATP-binding</keyword>
<dbReference type="InterPro" id="IPR050156">
    <property type="entry name" value="TC-AMP_synthase_SUA5"/>
</dbReference>
<dbReference type="InterPro" id="IPR017945">
    <property type="entry name" value="DHBP_synth_RibB-like_a/b_dom"/>
</dbReference>
<keyword evidence="7" id="KW-0819">tRNA processing</keyword>
<dbReference type="GO" id="GO:0003725">
    <property type="term" value="F:double-stranded RNA binding"/>
    <property type="evidence" value="ECO:0007669"/>
    <property type="project" value="InterPro"/>
</dbReference>
<keyword evidence="16" id="KW-1185">Reference proteome</keyword>
<reference evidence="16" key="2">
    <citation type="submission" date="2015-01" db="EMBL/GenBank/DDBJ databases">
        <title>Evolutionary Origins and Diversification of the Mycorrhizal Mutualists.</title>
        <authorList>
            <consortium name="DOE Joint Genome Institute"/>
            <consortium name="Mycorrhizal Genomics Consortium"/>
            <person name="Kohler A."/>
            <person name="Kuo A."/>
            <person name="Nagy L.G."/>
            <person name="Floudas D."/>
            <person name="Copeland A."/>
            <person name="Barry K.W."/>
            <person name="Cichocki N."/>
            <person name="Veneault-Fourrey C."/>
            <person name="LaButti K."/>
            <person name="Lindquist E.A."/>
            <person name="Lipzen A."/>
            <person name="Lundell T."/>
            <person name="Morin E."/>
            <person name="Murat C."/>
            <person name="Riley R."/>
            <person name="Ohm R."/>
            <person name="Sun H."/>
            <person name="Tunlid A."/>
            <person name="Henrissat B."/>
            <person name="Grigoriev I.V."/>
            <person name="Hibbett D.S."/>
            <person name="Martin F."/>
        </authorList>
    </citation>
    <scope>NUCLEOTIDE SEQUENCE [LARGE SCALE GENOMIC DNA]</scope>
    <source>
        <strain evidence="16">MAFF 305830</strain>
    </source>
</reference>
<dbReference type="EC" id="2.7.7.87" evidence="3"/>
<keyword evidence="5" id="KW-0963">Cytoplasm</keyword>
<dbReference type="EMBL" id="KN824310">
    <property type="protein sequence ID" value="KIM25901.1"/>
    <property type="molecule type" value="Genomic_DNA"/>
</dbReference>
<dbReference type="PANTHER" id="PTHR17490:SF16">
    <property type="entry name" value="THREONYLCARBAMOYL-AMP SYNTHASE"/>
    <property type="match status" value="1"/>
</dbReference>
<dbReference type="PROSITE" id="PS51163">
    <property type="entry name" value="YRDC"/>
    <property type="match status" value="1"/>
</dbReference>
<evidence type="ECO:0000256" key="1">
    <source>
        <dbReference type="ARBA" id="ARBA00004496"/>
    </source>
</evidence>
<protein>
    <recommendedName>
        <fullName evidence="4">Threonylcarbamoyl-AMP synthase</fullName>
        <ecNumber evidence="3">2.7.7.87</ecNumber>
    </recommendedName>
    <alternativeName>
        <fullName evidence="11">L-threonylcarbamoyladenylate synthase</fullName>
    </alternativeName>
</protein>
<dbReference type="FunFam" id="3.90.870.10:FF:000008">
    <property type="entry name" value="Threonylcarbamoyl-AMP synthase"/>
    <property type="match status" value="1"/>
</dbReference>
<dbReference type="Pfam" id="PF01300">
    <property type="entry name" value="Sua5_yciO_yrdC"/>
    <property type="match status" value="1"/>
</dbReference>
<dbReference type="InterPro" id="IPR006070">
    <property type="entry name" value="Sua5-like_dom"/>
</dbReference>
<evidence type="ECO:0000259" key="14">
    <source>
        <dbReference type="PROSITE" id="PS51163"/>
    </source>
</evidence>
<evidence type="ECO:0000256" key="7">
    <source>
        <dbReference type="ARBA" id="ARBA00022694"/>
    </source>
</evidence>
<gene>
    <name evidence="15" type="ORF">M408DRAFT_330899</name>
</gene>
<keyword evidence="6" id="KW-0808">Transferase</keyword>
<feature type="domain" description="YrdC-like" evidence="14">
    <location>
        <begin position="40"/>
        <end position="231"/>
    </location>
</feature>
<keyword evidence="9" id="KW-0547">Nucleotide-binding</keyword>
<dbReference type="STRING" id="933852.A0A0C3B2Z1"/>
<reference evidence="15 16" key="1">
    <citation type="submission" date="2014-04" db="EMBL/GenBank/DDBJ databases">
        <authorList>
            <consortium name="DOE Joint Genome Institute"/>
            <person name="Kuo A."/>
            <person name="Zuccaro A."/>
            <person name="Kohler A."/>
            <person name="Nagy L.G."/>
            <person name="Floudas D."/>
            <person name="Copeland A."/>
            <person name="Barry K.W."/>
            <person name="Cichocki N."/>
            <person name="Veneault-Fourrey C."/>
            <person name="LaButti K."/>
            <person name="Lindquist E.A."/>
            <person name="Lipzen A."/>
            <person name="Lundell T."/>
            <person name="Morin E."/>
            <person name="Murat C."/>
            <person name="Sun H."/>
            <person name="Tunlid A."/>
            <person name="Henrissat B."/>
            <person name="Grigoriev I.V."/>
            <person name="Hibbett D.S."/>
            <person name="Martin F."/>
            <person name="Nordberg H.P."/>
            <person name="Cantor M.N."/>
            <person name="Hua S.X."/>
        </authorList>
    </citation>
    <scope>NUCLEOTIDE SEQUENCE [LARGE SCALE GENOMIC DNA]</scope>
    <source>
        <strain evidence="15 16">MAFF 305830</strain>
    </source>
</reference>
<dbReference type="Proteomes" id="UP000054097">
    <property type="component" value="Unassembled WGS sequence"/>
</dbReference>
<dbReference type="Gene3D" id="3.40.50.11030">
    <property type="entry name" value="Threonylcarbamoyl-AMP synthase, C-terminal domain"/>
    <property type="match status" value="1"/>
</dbReference>
<dbReference type="GO" id="GO:0061710">
    <property type="term" value="F:L-threonylcarbamoyladenylate synthase"/>
    <property type="evidence" value="ECO:0007669"/>
    <property type="project" value="UniProtKB-EC"/>
</dbReference>
<comment type="catalytic activity">
    <reaction evidence="12">
        <text>L-threonine + hydrogencarbonate + ATP = L-threonylcarbamoyladenylate + diphosphate + H2O</text>
        <dbReference type="Rhea" id="RHEA:36407"/>
        <dbReference type="ChEBI" id="CHEBI:15377"/>
        <dbReference type="ChEBI" id="CHEBI:17544"/>
        <dbReference type="ChEBI" id="CHEBI:30616"/>
        <dbReference type="ChEBI" id="CHEBI:33019"/>
        <dbReference type="ChEBI" id="CHEBI:57926"/>
        <dbReference type="ChEBI" id="CHEBI:73682"/>
        <dbReference type="EC" id="2.7.7.87"/>
    </reaction>
</comment>
<dbReference type="GO" id="GO:0005524">
    <property type="term" value="F:ATP binding"/>
    <property type="evidence" value="ECO:0007669"/>
    <property type="project" value="UniProtKB-KW"/>
</dbReference>
<dbReference type="SUPFAM" id="SSF55821">
    <property type="entry name" value="YrdC/RibB"/>
    <property type="match status" value="1"/>
</dbReference>
<evidence type="ECO:0000256" key="11">
    <source>
        <dbReference type="ARBA" id="ARBA00029774"/>
    </source>
</evidence>
<evidence type="ECO:0000256" key="12">
    <source>
        <dbReference type="ARBA" id="ARBA00048366"/>
    </source>
</evidence>
<evidence type="ECO:0000256" key="6">
    <source>
        <dbReference type="ARBA" id="ARBA00022679"/>
    </source>
</evidence>
<comment type="function">
    <text evidence="13">Required for the formation of a threonylcarbamoyl group on adenosine at position 37 (t(6)A37) in tRNAs that read codons beginning with adenine. Likely catalyzes the conversion of L-threonine, HCO(3)(-)/CO(2) and ATP to give threonylcarbamoyl-AMP (TC-AMP) as the acyladenylate intermediate, with the release of diphosphate. Required for normal translation, by ensuring translation fidelity at the level of codon recognition, appropriate translation initiation selection and maintenance of reading frame. Also involved in telomere replication. Binds to single-stranded telomeric (ssTG) DNA and positively regulates telomere length.</text>
</comment>
<evidence type="ECO:0000256" key="5">
    <source>
        <dbReference type="ARBA" id="ARBA00022490"/>
    </source>
</evidence>
<dbReference type="OrthoDB" id="412787at2759"/>
<sequence length="443" mass="47629">MDKPSIYETKVLLCNPLSIEFTPESSLNGTPPSIADPATVSALQTASQILQSSSLVVFPTETVYGLAANALSPSATAAIFTTKGRPQDNPLIVHISSQSMLSQLVSPTFVMPHSYEVLMRTFWPGALTLLFPSSTDVPSTVTAGLNTVAIRMPSHPVARALIALSGLPLAAPSANTSGRPSPTRAIHVKNDLDGKVQLILDGGECDVGVESTVVDGLGPDGHLRVLRPGGVTVEDLKRVLDGVIVHGEPIKVLVHRKDYVDEEVEKQPTTPGMKYRHYSPTCPVYLLMDGSSKEATTPLATIDALLEEVLVELSNGRERDIKDKIQIGLLSLTNSALTRTLLRKTFIIKPPTATGTSPPPPQGIQIEWIPHELGIITYEDGAEGTYDLAEPARRLFDGLISLDGKGVDLIFVEGVMEEREGLAVMNRVRKAAGRVCWLRVDAE</sequence>
<evidence type="ECO:0000313" key="15">
    <source>
        <dbReference type="EMBL" id="KIM25901.1"/>
    </source>
</evidence>
<accession>A0A0C3B2Z1</accession>
<dbReference type="GO" id="GO:0005737">
    <property type="term" value="C:cytoplasm"/>
    <property type="evidence" value="ECO:0007669"/>
    <property type="project" value="UniProtKB-SubCell"/>
</dbReference>
<evidence type="ECO:0000256" key="2">
    <source>
        <dbReference type="ARBA" id="ARBA00007663"/>
    </source>
</evidence>
<proteinExistence type="inferred from homology"/>
<organism evidence="15 16">
    <name type="scientific">Serendipita vermifera MAFF 305830</name>
    <dbReference type="NCBI Taxonomy" id="933852"/>
    <lineage>
        <taxon>Eukaryota</taxon>
        <taxon>Fungi</taxon>
        <taxon>Dikarya</taxon>
        <taxon>Basidiomycota</taxon>
        <taxon>Agaricomycotina</taxon>
        <taxon>Agaricomycetes</taxon>
        <taxon>Sebacinales</taxon>
        <taxon>Serendipitaceae</taxon>
        <taxon>Serendipita</taxon>
    </lineage>
</organism>
<comment type="similarity">
    <text evidence="2">Belongs to the SUA5 family.</text>
</comment>
<evidence type="ECO:0000256" key="10">
    <source>
        <dbReference type="ARBA" id="ARBA00022840"/>
    </source>
</evidence>
<evidence type="ECO:0000313" key="16">
    <source>
        <dbReference type="Proteomes" id="UP000054097"/>
    </source>
</evidence>
<evidence type="ECO:0000256" key="3">
    <source>
        <dbReference type="ARBA" id="ARBA00012584"/>
    </source>
</evidence>
<name>A0A0C3B2Z1_SERVB</name>
<evidence type="ECO:0000256" key="8">
    <source>
        <dbReference type="ARBA" id="ARBA00022695"/>
    </source>
</evidence>
<comment type="subcellular location">
    <subcellularLocation>
        <location evidence="1">Cytoplasm</location>
    </subcellularLocation>
</comment>
<dbReference type="GO" id="GO:0006450">
    <property type="term" value="P:regulation of translational fidelity"/>
    <property type="evidence" value="ECO:0007669"/>
    <property type="project" value="TreeGrafter"/>
</dbReference>
<dbReference type="Pfam" id="PF03481">
    <property type="entry name" value="Sua5_C"/>
    <property type="match status" value="1"/>
</dbReference>
<evidence type="ECO:0000256" key="4">
    <source>
        <dbReference type="ARBA" id="ARBA00015492"/>
    </source>
</evidence>
<evidence type="ECO:0000256" key="13">
    <source>
        <dbReference type="ARBA" id="ARBA00056339"/>
    </source>
</evidence>
<dbReference type="AlphaFoldDB" id="A0A0C3B2Z1"/>
<dbReference type="NCBIfam" id="TIGR00057">
    <property type="entry name" value="L-threonylcarbamoyladenylate synthase"/>
    <property type="match status" value="1"/>
</dbReference>
<dbReference type="HOGENOM" id="CLU_031397_0_0_1"/>
<dbReference type="Gene3D" id="3.90.870.10">
    <property type="entry name" value="DHBP synthase"/>
    <property type="match status" value="1"/>
</dbReference>
<dbReference type="InterPro" id="IPR005145">
    <property type="entry name" value="Sua5_C"/>
</dbReference>
<dbReference type="GO" id="GO:0002949">
    <property type="term" value="P:tRNA threonylcarbamoyladenosine modification"/>
    <property type="evidence" value="ECO:0007669"/>
    <property type="project" value="UniProtKB-ARBA"/>
</dbReference>